<dbReference type="Proteomes" id="UP001149140">
    <property type="component" value="Unassembled WGS sequence"/>
</dbReference>
<evidence type="ECO:0000256" key="3">
    <source>
        <dbReference type="ARBA" id="ARBA00022723"/>
    </source>
</evidence>
<name>A0A9X3MN15_9ACTN</name>
<dbReference type="Gene3D" id="3.20.20.120">
    <property type="entry name" value="Enolase-like C-terminal domain"/>
    <property type="match status" value="1"/>
</dbReference>
<dbReference type="GO" id="GO:0000287">
    <property type="term" value="F:magnesium ion binding"/>
    <property type="evidence" value="ECO:0007669"/>
    <property type="project" value="UniProtKB-ARBA"/>
</dbReference>
<keyword evidence="4" id="KW-0460">Magnesium</keyword>
<dbReference type="SUPFAM" id="SSF51604">
    <property type="entry name" value="Enolase C-terminal domain-like"/>
    <property type="match status" value="1"/>
</dbReference>
<dbReference type="PANTHER" id="PTHR48073:SF2">
    <property type="entry name" value="O-SUCCINYLBENZOATE SYNTHASE"/>
    <property type="match status" value="1"/>
</dbReference>
<evidence type="ECO:0000256" key="5">
    <source>
        <dbReference type="ARBA" id="ARBA00023235"/>
    </source>
</evidence>
<dbReference type="InterPro" id="IPR029017">
    <property type="entry name" value="Enolase-like_N"/>
</dbReference>
<comment type="cofactor">
    <cofactor evidence="1">
        <name>Mg(2+)</name>
        <dbReference type="ChEBI" id="CHEBI:18420"/>
    </cofactor>
</comment>
<comment type="similarity">
    <text evidence="2">Belongs to the mandelate racemase/muconate lactonizing enzyme family.</text>
</comment>
<dbReference type="AlphaFoldDB" id="A0A9X3MN15"/>
<gene>
    <name evidence="7" type="ORF">OM076_03140</name>
</gene>
<dbReference type="InterPro" id="IPR029065">
    <property type="entry name" value="Enolase_C-like"/>
</dbReference>
<dbReference type="InterPro" id="IPR018110">
    <property type="entry name" value="Mandel_Rmase/mucon_lact_enz_CS"/>
</dbReference>
<dbReference type="GO" id="GO:0009063">
    <property type="term" value="P:amino acid catabolic process"/>
    <property type="evidence" value="ECO:0007669"/>
    <property type="project" value="InterPro"/>
</dbReference>
<organism evidence="7 8">
    <name type="scientific">Solirubrobacter ginsenosidimutans</name>
    <dbReference type="NCBI Taxonomy" id="490573"/>
    <lineage>
        <taxon>Bacteria</taxon>
        <taxon>Bacillati</taxon>
        <taxon>Actinomycetota</taxon>
        <taxon>Thermoleophilia</taxon>
        <taxon>Solirubrobacterales</taxon>
        <taxon>Solirubrobacteraceae</taxon>
        <taxon>Solirubrobacter</taxon>
    </lineage>
</organism>
<keyword evidence="5" id="KW-0413">Isomerase</keyword>
<dbReference type="GO" id="GO:0016854">
    <property type="term" value="F:racemase and epimerase activity"/>
    <property type="evidence" value="ECO:0007669"/>
    <property type="project" value="UniProtKB-ARBA"/>
</dbReference>
<proteinExistence type="inferred from homology"/>
<dbReference type="EMBL" id="JAPDOD010000002">
    <property type="protein sequence ID" value="MDA0159249.1"/>
    <property type="molecule type" value="Genomic_DNA"/>
</dbReference>
<dbReference type="Gene3D" id="3.30.390.10">
    <property type="entry name" value="Enolase-like, N-terminal domain"/>
    <property type="match status" value="1"/>
</dbReference>
<keyword evidence="3" id="KW-0479">Metal-binding</keyword>
<evidence type="ECO:0000313" key="7">
    <source>
        <dbReference type="EMBL" id="MDA0159249.1"/>
    </source>
</evidence>
<dbReference type="FunFam" id="3.30.390.10:FF:000009">
    <property type="entry name" value="Hydrophobic dipeptide epimerase"/>
    <property type="match status" value="1"/>
</dbReference>
<reference evidence="7" key="1">
    <citation type="submission" date="2022-10" db="EMBL/GenBank/DDBJ databases">
        <title>The WGS of Solirubrobacter ginsenosidimutans DSM 21036.</title>
        <authorList>
            <person name="Jiang Z."/>
        </authorList>
    </citation>
    <scope>NUCLEOTIDE SEQUENCE</scope>
    <source>
        <strain evidence="7">DSM 21036</strain>
    </source>
</reference>
<protein>
    <recommendedName>
        <fullName evidence="6">Mandelate racemase/muconate lactonizing enzyme C-terminal domain-containing protein</fullName>
    </recommendedName>
</protein>
<keyword evidence="8" id="KW-1185">Reference proteome</keyword>
<dbReference type="SUPFAM" id="SSF54826">
    <property type="entry name" value="Enolase N-terminal domain-like"/>
    <property type="match status" value="1"/>
</dbReference>
<dbReference type="Pfam" id="PF02746">
    <property type="entry name" value="MR_MLE_N"/>
    <property type="match status" value="1"/>
</dbReference>
<dbReference type="InterPro" id="IPR036849">
    <property type="entry name" value="Enolase-like_C_sf"/>
</dbReference>
<dbReference type="InterPro" id="IPR013341">
    <property type="entry name" value="Mandelate_racemase_N_dom"/>
</dbReference>
<accession>A0A9X3MN15</accession>
<evidence type="ECO:0000256" key="1">
    <source>
        <dbReference type="ARBA" id="ARBA00001946"/>
    </source>
</evidence>
<evidence type="ECO:0000256" key="4">
    <source>
        <dbReference type="ARBA" id="ARBA00022842"/>
    </source>
</evidence>
<dbReference type="SFLD" id="SFLDS00001">
    <property type="entry name" value="Enolase"/>
    <property type="match status" value="1"/>
</dbReference>
<dbReference type="GO" id="GO:0006518">
    <property type="term" value="P:peptide metabolic process"/>
    <property type="evidence" value="ECO:0007669"/>
    <property type="project" value="UniProtKB-ARBA"/>
</dbReference>
<evidence type="ECO:0000313" key="8">
    <source>
        <dbReference type="Proteomes" id="UP001149140"/>
    </source>
</evidence>
<dbReference type="PROSITE" id="PS00909">
    <property type="entry name" value="MR_MLE_2"/>
    <property type="match status" value="1"/>
</dbReference>
<dbReference type="SMART" id="SM00922">
    <property type="entry name" value="MR_MLE"/>
    <property type="match status" value="1"/>
</dbReference>
<dbReference type="RefSeq" id="WP_270037925.1">
    <property type="nucleotide sequence ID" value="NZ_JAPDOD010000002.1"/>
</dbReference>
<comment type="caution">
    <text evidence="7">The sequence shown here is derived from an EMBL/GenBank/DDBJ whole genome shotgun (WGS) entry which is preliminary data.</text>
</comment>
<feature type="domain" description="Mandelate racemase/muconate lactonizing enzyme C-terminal" evidence="6">
    <location>
        <begin position="144"/>
        <end position="240"/>
    </location>
</feature>
<sequence>MKITSVDVTVVAVPYKPEVGAIVTAGLVLTEARHVLVALHTDEGLTGIGEAVPRPSVYGETVDSIRAALRDLLVPPILGAEALDVERMWERWVRVIGNTTAKAALDMACHDLQGRAANLPLYKLLGGYANEPLPLTMPIAIASDEEVLDQARRAVDTGYAGVKLKVGKGLRRDVRAVERVREAIGDELLLYVDANQGYGTSDALKAAAAFARIGVDLLEEPVSGANTLGRARIAQTGQVPLLLDESIQGLPDAVREIGLGTAGAFSVRSPRTGITLSKKLVGLADAAEVPCLVGSHRELGVATAASAHLAAAFAAMTYPSELGVHTLLTDGLLAEPLEIAGGRLTLPAGPGLGVDLDPGRVDKHRVGDVLTIS</sequence>
<evidence type="ECO:0000256" key="2">
    <source>
        <dbReference type="ARBA" id="ARBA00008031"/>
    </source>
</evidence>
<evidence type="ECO:0000259" key="6">
    <source>
        <dbReference type="SMART" id="SM00922"/>
    </source>
</evidence>
<dbReference type="PANTHER" id="PTHR48073">
    <property type="entry name" value="O-SUCCINYLBENZOATE SYNTHASE-RELATED"/>
    <property type="match status" value="1"/>
</dbReference>
<dbReference type="Pfam" id="PF13378">
    <property type="entry name" value="MR_MLE_C"/>
    <property type="match status" value="1"/>
</dbReference>
<dbReference type="SFLD" id="SFLDG00180">
    <property type="entry name" value="muconate_cycloisomerase"/>
    <property type="match status" value="1"/>
</dbReference>
<dbReference type="InterPro" id="IPR013342">
    <property type="entry name" value="Mandelate_racemase_C"/>
</dbReference>